<dbReference type="NCBIfam" id="NF011456">
    <property type="entry name" value="PRK14874.1"/>
    <property type="match status" value="1"/>
</dbReference>
<evidence type="ECO:0000256" key="15">
    <source>
        <dbReference type="HAMAP-Rule" id="MF_02121"/>
    </source>
</evidence>
<dbReference type="CDD" id="cd18131">
    <property type="entry name" value="ASADH_C_bac_euk_like"/>
    <property type="match status" value="1"/>
</dbReference>
<protein>
    <recommendedName>
        <fullName evidence="6 15">Aspartate-semialdehyde dehydrogenase</fullName>
        <shortName evidence="15">ASA dehydrogenase</shortName>
        <shortName evidence="15">ASADH</shortName>
        <ecNumber evidence="6 15">1.2.1.11</ecNumber>
    </recommendedName>
    <alternativeName>
        <fullName evidence="15">Aspartate-beta-semialdehyde dehydrogenase</fullName>
    </alternativeName>
</protein>
<evidence type="ECO:0000313" key="19">
    <source>
        <dbReference type="Proteomes" id="UP000732377"/>
    </source>
</evidence>
<comment type="pathway">
    <text evidence="3 15">Amino-acid biosynthesis; L-threonine biosynthesis; L-threonine from L-aspartate: step 2/5.</text>
</comment>
<evidence type="ECO:0000256" key="10">
    <source>
        <dbReference type="ARBA" id="ARBA00022915"/>
    </source>
</evidence>
<keyword evidence="8 15" id="KW-0791">Threonine biosynthesis</keyword>
<keyword evidence="12 15" id="KW-0457">Lysine biosynthesis</keyword>
<dbReference type="InterPro" id="IPR005986">
    <property type="entry name" value="Asp_semialdehyde_DH_beta"/>
</dbReference>
<dbReference type="HAMAP" id="MF_02121">
    <property type="entry name" value="ASADH"/>
    <property type="match status" value="1"/>
</dbReference>
<dbReference type="InterPro" id="IPR012280">
    <property type="entry name" value="Semialdhyde_DH_dimer_dom"/>
</dbReference>
<comment type="pathway">
    <text evidence="2 15">Amino-acid biosynthesis; L-lysine biosynthesis via DAP pathway; (S)-tetrahydrodipicolinate from L-aspartate: step 2/4.</text>
</comment>
<dbReference type="RefSeq" id="WP_273380118.1">
    <property type="nucleotide sequence ID" value="NZ_PIUK01000127.1"/>
</dbReference>
<dbReference type="EC" id="1.2.1.11" evidence="6 15"/>
<dbReference type="Pfam" id="PF02774">
    <property type="entry name" value="Semialdhyde_dhC"/>
    <property type="match status" value="1"/>
</dbReference>
<dbReference type="CDD" id="cd02316">
    <property type="entry name" value="VcASADH2_like_N"/>
    <property type="match status" value="1"/>
</dbReference>
<dbReference type="GO" id="GO:0051287">
    <property type="term" value="F:NAD binding"/>
    <property type="evidence" value="ECO:0007669"/>
    <property type="project" value="InterPro"/>
</dbReference>
<feature type="domain" description="Semialdehyde dehydrogenase NAD-binding" evidence="17">
    <location>
        <begin position="3"/>
        <end position="118"/>
    </location>
</feature>
<comment type="function">
    <text evidence="15">Catalyzes the NADPH-dependent formation of L-aspartate-semialdehyde (L-ASA) by the reductive dephosphorylation of L-aspartyl-4-phosphate.</text>
</comment>
<name>A0A953IEL9_SYMTR</name>
<evidence type="ECO:0000256" key="7">
    <source>
        <dbReference type="ARBA" id="ARBA00022605"/>
    </source>
</evidence>
<evidence type="ECO:0000313" key="18">
    <source>
        <dbReference type="EMBL" id="MBY6277000.1"/>
    </source>
</evidence>
<evidence type="ECO:0000256" key="1">
    <source>
        <dbReference type="ARBA" id="ARBA00005021"/>
    </source>
</evidence>
<comment type="catalytic activity">
    <reaction evidence="14 15">
        <text>L-aspartate 4-semialdehyde + phosphate + NADP(+) = 4-phospho-L-aspartate + NADPH + H(+)</text>
        <dbReference type="Rhea" id="RHEA:24284"/>
        <dbReference type="ChEBI" id="CHEBI:15378"/>
        <dbReference type="ChEBI" id="CHEBI:43474"/>
        <dbReference type="ChEBI" id="CHEBI:57535"/>
        <dbReference type="ChEBI" id="CHEBI:57783"/>
        <dbReference type="ChEBI" id="CHEBI:58349"/>
        <dbReference type="ChEBI" id="CHEBI:537519"/>
        <dbReference type="EC" id="1.2.1.11"/>
    </reaction>
</comment>
<evidence type="ECO:0000256" key="12">
    <source>
        <dbReference type="ARBA" id="ARBA00023154"/>
    </source>
</evidence>
<evidence type="ECO:0000256" key="16">
    <source>
        <dbReference type="PIRSR" id="PIRSR000148-1"/>
    </source>
</evidence>
<evidence type="ECO:0000256" key="3">
    <source>
        <dbReference type="ARBA" id="ARBA00005097"/>
    </source>
</evidence>
<dbReference type="GO" id="GO:0009089">
    <property type="term" value="P:lysine biosynthetic process via diaminopimelate"/>
    <property type="evidence" value="ECO:0007669"/>
    <property type="project" value="UniProtKB-UniRule"/>
</dbReference>
<dbReference type="NCBIfam" id="TIGR01296">
    <property type="entry name" value="asd_B"/>
    <property type="match status" value="1"/>
</dbReference>
<comment type="caution">
    <text evidence="15">Lacks conserved residue(s) required for the propagation of feature annotation.</text>
</comment>
<dbReference type="Gene3D" id="3.30.360.10">
    <property type="entry name" value="Dihydrodipicolinate Reductase, domain 2"/>
    <property type="match status" value="1"/>
</dbReference>
<feature type="active site" description="Acyl-thioester intermediate" evidence="15 16">
    <location>
        <position position="127"/>
    </location>
</feature>
<feature type="binding site" evidence="15">
    <location>
        <position position="98"/>
    </location>
    <ligand>
        <name>phosphate</name>
        <dbReference type="ChEBI" id="CHEBI:43474"/>
    </ligand>
</feature>
<proteinExistence type="inferred from homology"/>
<dbReference type="GO" id="GO:0009097">
    <property type="term" value="P:isoleucine biosynthetic process"/>
    <property type="evidence" value="ECO:0007669"/>
    <property type="project" value="UniProtKB-UniRule"/>
</dbReference>
<dbReference type="PIRSF" id="PIRSF000148">
    <property type="entry name" value="ASA_dh"/>
    <property type="match status" value="1"/>
</dbReference>
<keyword evidence="10 15" id="KW-0220">Diaminopimelate biosynthesis</keyword>
<dbReference type="Gene3D" id="3.40.50.720">
    <property type="entry name" value="NAD(P)-binding Rossmann-like Domain"/>
    <property type="match status" value="1"/>
</dbReference>
<keyword evidence="13 15" id="KW-0486">Methionine biosynthesis</keyword>
<dbReference type="SUPFAM" id="SSF55347">
    <property type="entry name" value="Glyceraldehyde-3-phosphate dehydrogenase-like, C-terminal domain"/>
    <property type="match status" value="1"/>
</dbReference>
<evidence type="ECO:0000256" key="11">
    <source>
        <dbReference type="ARBA" id="ARBA00023002"/>
    </source>
</evidence>
<dbReference type="GO" id="GO:0046983">
    <property type="term" value="F:protein dimerization activity"/>
    <property type="evidence" value="ECO:0007669"/>
    <property type="project" value="InterPro"/>
</dbReference>
<dbReference type="GO" id="GO:0009088">
    <property type="term" value="P:threonine biosynthetic process"/>
    <property type="evidence" value="ECO:0007669"/>
    <property type="project" value="UniProtKB-UniRule"/>
</dbReference>
<keyword evidence="11 15" id="KW-0560">Oxidoreductase</keyword>
<dbReference type="InterPro" id="IPR000534">
    <property type="entry name" value="Semialdehyde_DH_NAD-bd"/>
</dbReference>
<dbReference type="GO" id="GO:0004073">
    <property type="term" value="F:aspartate-semialdehyde dehydrogenase activity"/>
    <property type="evidence" value="ECO:0007669"/>
    <property type="project" value="UniProtKB-UniRule"/>
</dbReference>
<dbReference type="EMBL" id="PIUK01000127">
    <property type="protein sequence ID" value="MBY6277000.1"/>
    <property type="molecule type" value="Genomic_DNA"/>
</dbReference>
<dbReference type="PANTHER" id="PTHR46278">
    <property type="entry name" value="DEHYDROGENASE, PUTATIVE-RELATED"/>
    <property type="match status" value="1"/>
</dbReference>
<dbReference type="Proteomes" id="UP000732377">
    <property type="component" value="Unassembled WGS sequence"/>
</dbReference>
<evidence type="ECO:0000256" key="5">
    <source>
        <dbReference type="ARBA" id="ARBA00011738"/>
    </source>
</evidence>
<evidence type="ECO:0000259" key="17">
    <source>
        <dbReference type="SMART" id="SM00859"/>
    </source>
</evidence>
<sequence length="337" mass="36839">MKNVAVVGATGAVGQELLSLLEARNFPVGRLLPLASSRSAGSTVSFRGERLMVQEATPEAFAGMDLVFFAATGLLSRELAPAAARAGAVVIDKSSTWRMDPEVPLVVPEVNPEDLRRHKGIIASPNCTTIGLVMALKPLHNLARITRVIVTTMQAVSGTGKEAIEELEQQVRAWTEGHRGELPHTVYKRQIAFNVLPYAETFTENLYTTEEMKLSAETRKIMGLPDLPVTMTCTRVPVFVGHSESVLVEFERKVTPAEAREALSRFPGVRVVDDPLQFVFPTAIDAAGTDDTLVGRIREDLTNEKGLWLWIVSDNLRKGAATNAVQIAEKLLEMQLI</sequence>
<reference evidence="18" key="1">
    <citation type="submission" date="2017-11" db="EMBL/GenBank/DDBJ databases">
        <title>Three new genomes from thermophilic consortium.</title>
        <authorList>
            <person name="Quaggio R."/>
            <person name="Amgarten D."/>
            <person name="Setubal J.C."/>
        </authorList>
    </citation>
    <scope>NUCLEOTIDE SEQUENCE</scope>
    <source>
        <strain evidence="18">ZCTH01-B2</strain>
    </source>
</reference>
<evidence type="ECO:0000256" key="9">
    <source>
        <dbReference type="ARBA" id="ARBA00022857"/>
    </source>
</evidence>
<dbReference type="AlphaFoldDB" id="A0A953IEL9"/>
<feature type="binding site" evidence="15">
    <location>
        <position position="154"/>
    </location>
    <ligand>
        <name>substrate</name>
    </ligand>
</feature>
<comment type="subunit">
    <text evidence="5 15">Homodimer.</text>
</comment>
<gene>
    <name evidence="15" type="primary">asd</name>
    <name evidence="18" type="ORF">CWE10_12450</name>
</gene>
<feature type="binding site" evidence="15">
    <location>
        <position position="315"/>
    </location>
    <ligand>
        <name>NADP(+)</name>
        <dbReference type="ChEBI" id="CHEBI:58349"/>
    </ligand>
</feature>
<comment type="pathway">
    <text evidence="1 15">Amino-acid biosynthesis; L-methionine biosynthesis via de novo pathway; L-homoserine from L-aspartate: step 2/3.</text>
</comment>
<feature type="binding site" evidence="15">
    <location>
        <position position="235"/>
    </location>
    <ligand>
        <name>substrate</name>
    </ligand>
</feature>
<accession>A0A953IEL9</accession>
<organism evidence="18 19">
    <name type="scientific">Symbiobacterium thermophilum</name>
    <dbReference type="NCBI Taxonomy" id="2734"/>
    <lineage>
        <taxon>Bacteria</taxon>
        <taxon>Bacillati</taxon>
        <taxon>Bacillota</taxon>
        <taxon>Clostridia</taxon>
        <taxon>Eubacteriales</taxon>
        <taxon>Symbiobacteriaceae</taxon>
        <taxon>Symbiobacterium</taxon>
    </lineage>
</organism>
<comment type="caution">
    <text evidence="18">The sequence shown here is derived from an EMBL/GenBank/DDBJ whole genome shotgun (WGS) entry which is preliminary data.</text>
</comment>
<dbReference type="SMART" id="SM00859">
    <property type="entry name" value="Semialdhyde_dh"/>
    <property type="match status" value="1"/>
</dbReference>
<dbReference type="GO" id="GO:0019877">
    <property type="term" value="P:diaminopimelate biosynthetic process"/>
    <property type="evidence" value="ECO:0007669"/>
    <property type="project" value="UniProtKB-UniRule"/>
</dbReference>
<evidence type="ECO:0000256" key="6">
    <source>
        <dbReference type="ARBA" id="ARBA00013120"/>
    </source>
</evidence>
<feature type="binding site" evidence="15">
    <location>
        <begin position="157"/>
        <end position="158"/>
    </location>
    <ligand>
        <name>NADP(+)</name>
        <dbReference type="ChEBI" id="CHEBI:58349"/>
    </ligand>
</feature>
<evidence type="ECO:0000256" key="13">
    <source>
        <dbReference type="ARBA" id="ARBA00023167"/>
    </source>
</evidence>
<evidence type="ECO:0000256" key="14">
    <source>
        <dbReference type="ARBA" id="ARBA00047891"/>
    </source>
</evidence>
<dbReference type="GO" id="GO:0050661">
    <property type="term" value="F:NADP binding"/>
    <property type="evidence" value="ECO:0007669"/>
    <property type="project" value="UniProtKB-UniRule"/>
</dbReference>
<evidence type="ECO:0000256" key="2">
    <source>
        <dbReference type="ARBA" id="ARBA00005076"/>
    </source>
</evidence>
<dbReference type="InterPro" id="IPR036291">
    <property type="entry name" value="NAD(P)-bd_dom_sf"/>
</dbReference>
<dbReference type="SUPFAM" id="SSF51735">
    <property type="entry name" value="NAD(P)-binding Rossmann-fold domains"/>
    <property type="match status" value="1"/>
</dbReference>
<comment type="similarity">
    <text evidence="4 15">Belongs to the aspartate-semialdehyde dehydrogenase family.</text>
</comment>
<feature type="active site" description="Proton acceptor" evidence="15 16">
    <location>
        <position position="242"/>
    </location>
</feature>
<dbReference type="InterPro" id="IPR012080">
    <property type="entry name" value="Asp_semialdehyde_DH"/>
</dbReference>
<feature type="binding site" evidence="15">
    <location>
        <begin position="38"/>
        <end position="39"/>
    </location>
    <ligand>
        <name>NADP(+)</name>
        <dbReference type="ChEBI" id="CHEBI:58349"/>
    </ligand>
</feature>
<evidence type="ECO:0000256" key="4">
    <source>
        <dbReference type="ARBA" id="ARBA00010584"/>
    </source>
</evidence>
<dbReference type="GO" id="GO:0071266">
    <property type="term" value="P:'de novo' L-methionine biosynthetic process"/>
    <property type="evidence" value="ECO:0007669"/>
    <property type="project" value="UniProtKB-UniRule"/>
</dbReference>
<keyword evidence="9 15" id="KW-0521">NADP</keyword>
<keyword evidence="7 15" id="KW-0028">Amino-acid biosynthesis</keyword>
<dbReference type="PANTHER" id="PTHR46278:SF2">
    <property type="entry name" value="ASPARTATE-SEMIALDEHYDE DEHYDROGENASE"/>
    <property type="match status" value="1"/>
</dbReference>
<feature type="binding site" evidence="15">
    <location>
        <begin position="10"/>
        <end position="13"/>
    </location>
    <ligand>
        <name>NADP(+)</name>
        <dbReference type="ChEBI" id="CHEBI:58349"/>
    </ligand>
</feature>
<dbReference type="Pfam" id="PF01118">
    <property type="entry name" value="Semialdhyde_dh"/>
    <property type="match status" value="1"/>
</dbReference>
<evidence type="ECO:0000256" key="8">
    <source>
        <dbReference type="ARBA" id="ARBA00022697"/>
    </source>
</evidence>